<organism evidence="1 2">
    <name type="scientific">Amycolatopsis acididurans</name>
    <dbReference type="NCBI Taxonomy" id="2724524"/>
    <lineage>
        <taxon>Bacteria</taxon>
        <taxon>Bacillati</taxon>
        <taxon>Actinomycetota</taxon>
        <taxon>Actinomycetes</taxon>
        <taxon>Pseudonocardiales</taxon>
        <taxon>Pseudonocardiaceae</taxon>
        <taxon>Amycolatopsis</taxon>
    </lineage>
</organism>
<dbReference type="InterPro" id="IPR027417">
    <property type="entry name" value="P-loop_NTPase"/>
</dbReference>
<accession>A0ABX1J6U3</accession>
<comment type="caution">
    <text evidence="1">The sequence shown here is derived from an EMBL/GenBank/DDBJ whole genome shotgun (WGS) entry which is preliminary data.</text>
</comment>
<keyword evidence="2" id="KW-1185">Reference proteome</keyword>
<protein>
    <submittedName>
        <fullName evidence="1">Sulfotransferase</fullName>
    </submittedName>
</protein>
<dbReference type="Proteomes" id="UP000715441">
    <property type="component" value="Unassembled WGS sequence"/>
</dbReference>
<evidence type="ECO:0000313" key="2">
    <source>
        <dbReference type="Proteomes" id="UP000715441"/>
    </source>
</evidence>
<dbReference type="PANTHER" id="PTHR36451:SF1">
    <property type="entry name" value="OMEGA-HYDROXY-BETA-DIHYDROMENAQUINONE-9 SULFOTRANSFERASE STF3"/>
    <property type="match status" value="1"/>
</dbReference>
<name>A0ABX1J6U3_9PSEU</name>
<dbReference type="PANTHER" id="PTHR36451">
    <property type="entry name" value="PAPS-DEPENDENT SULFOTRANSFERASE STF3"/>
    <property type="match status" value="1"/>
</dbReference>
<dbReference type="InterPro" id="IPR052736">
    <property type="entry name" value="Stf3_sulfotransferase"/>
</dbReference>
<proteinExistence type="predicted"/>
<dbReference type="Gene3D" id="3.40.50.300">
    <property type="entry name" value="P-loop containing nucleotide triphosphate hydrolases"/>
    <property type="match status" value="1"/>
</dbReference>
<gene>
    <name evidence="1" type="ORF">HFP15_19220</name>
</gene>
<reference evidence="1 2" key="1">
    <citation type="submission" date="2020-04" db="EMBL/GenBank/DDBJ databases">
        <title>Novel species.</title>
        <authorList>
            <person name="Teo W.F.A."/>
            <person name="Lipun K."/>
            <person name="Srisuk N."/>
            <person name="Duangmal K."/>
        </authorList>
    </citation>
    <scope>NUCLEOTIDE SEQUENCE [LARGE SCALE GENOMIC DNA]</scope>
    <source>
        <strain evidence="1 2">K13G38</strain>
    </source>
</reference>
<dbReference type="EMBL" id="JAAXLS010000012">
    <property type="protein sequence ID" value="NKQ55016.1"/>
    <property type="molecule type" value="Genomic_DNA"/>
</dbReference>
<dbReference type="Pfam" id="PF13469">
    <property type="entry name" value="Sulfotransfer_3"/>
    <property type="match status" value="1"/>
</dbReference>
<evidence type="ECO:0000313" key="1">
    <source>
        <dbReference type="EMBL" id="NKQ55016.1"/>
    </source>
</evidence>
<dbReference type="SUPFAM" id="SSF52540">
    <property type="entry name" value="P-loop containing nucleoside triphosphate hydrolases"/>
    <property type="match status" value="1"/>
</dbReference>
<sequence length="353" mass="40906">MTSIAEEPQRSALGKKIMFQHAVRFCTQRLLLEELLHVHPEINDIEIKSPLIILGLPRSGSTHLVNLIARDSKFRSLSRWECEEPLPNHHELAVTGTDNRRQRCIQQLEYRRSLLPHLAAMKPYDADDTAEEFWLQGLDFGGYVLDCMSLLRPWKSQGKDRDQTQHYEFMKTVLKALQWQRGPERWILKTPDHAGQIRALTTVFPDATVVVTHRDPMASLQSVATLSAYRARLEYTSFDLKDTVHYWAAVLQNWLDSVMCHGDLIDKQRRVDVTFEELTANHRSVVERIYSVADINMTSAAEWQLESFARRHGRGVRGRMIYNLAEDFDVDIRVIADRFASYLRSFPIAREMS</sequence>